<proteinExistence type="predicted"/>
<gene>
    <name evidence="1" type="ORF">VITISV_018506</name>
</gene>
<protein>
    <submittedName>
        <fullName evidence="1">Uncharacterized protein</fullName>
    </submittedName>
</protein>
<dbReference type="EMBL" id="AM467979">
    <property type="protein sequence ID" value="CAN65901.1"/>
    <property type="molecule type" value="Genomic_DNA"/>
</dbReference>
<accession>A5BQX6</accession>
<name>A5BQX6_VITVI</name>
<sequence>MDVSLESKSLPSVGYSRKSYLQVTSQRLARDKLVNLHGRRSLALPSVGPGENGDLDIKNLKQNIQKCRSQISGSTKDHFAGENEVCKISQTHKKGCEITSQQKADFAELQSSLSACGFWLPTCRKYRENFRRNSTALCKMVAKSFHSKRVISQPCKILPSAWSDRLPMAVTPSFQLRIAHRLKHWIVDFLSFETTYSMHKLDYRKCSKSG</sequence>
<organism evidence="1">
    <name type="scientific">Vitis vinifera</name>
    <name type="common">Grape</name>
    <dbReference type="NCBI Taxonomy" id="29760"/>
    <lineage>
        <taxon>Eukaryota</taxon>
        <taxon>Viridiplantae</taxon>
        <taxon>Streptophyta</taxon>
        <taxon>Embryophyta</taxon>
        <taxon>Tracheophyta</taxon>
        <taxon>Spermatophyta</taxon>
        <taxon>Magnoliopsida</taxon>
        <taxon>eudicotyledons</taxon>
        <taxon>Gunneridae</taxon>
        <taxon>Pentapetalae</taxon>
        <taxon>rosids</taxon>
        <taxon>Vitales</taxon>
        <taxon>Vitaceae</taxon>
        <taxon>Viteae</taxon>
        <taxon>Vitis</taxon>
    </lineage>
</organism>
<reference evidence="1" key="1">
    <citation type="journal article" date="2007" name="PLoS ONE">
        <title>The first genome sequence of an elite grapevine cultivar (Pinot noir Vitis vinifera L.): coping with a highly heterozygous genome.</title>
        <authorList>
            <person name="Velasco R."/>
            <person name="Zharkikh A."/>
            <person name="Troggio M."/>
            <person name="Cartwright D.A."/>
            <person name="Cestaro A."/>
            <person name="Pruss D."/>
            <person name="Pindo M."/>
            <person name="FitzGerald L.M."/>
            <person name="Vezzulli S."/>
            <person name="Reid J."/>
            <person name="Malacarne G."/>
            <person name="Iliev D."/>
            <person name="Coppola G."/>
            <person name="Wardell B."/>
            <person name="Micheletti D."/>
            <person name="Macalma T."/>
            <person name="Facci M."/>
            <person name="Mitchell J.T."/>
            <person name="Perazzolli M."/>
            <person name="Eldredge G."/>
            <person name="Gatto P."/>
            <person name="Oyzerski R."/>
            <person name="Moretto M."/>
            <person name="Gutin N."/>
            <person name="Stefanini M."/>
            <person name="Chen Y."/>
            <person name="Segala C."/>
            <person name="Davenport C."/>
            <person name="Dematte L."/>
            <person name="Mraz A."/>
            <person name="Battilana J."/>
            <person name="Stormo K."/>
            <person name="Costa F."/>
            <person name="Tao Q."/>
            <person name="Si-Ammour A."/>
            <person name="Harkins T."/>
            <person name="Lackey A."/>
            <person name="Perbost C."/>
            <person name="Taillon B."/>
            <person name="Stella A."/>
            <person name="Solovyev V."/>
            <person name="Fawcett J.A."/>
            <person name="Sterck L."/>
            <person name="Vandepoele K."/>
            <person name="Grando S.M."/>
            <person name="Toppo S."/>
            <person name="Moser C."/>
            <person name="Lanchbury J."/>
            <person name="Bogden R."/>
            <person name="Skolnick M."/>
            <person name="Sgaramella V."/>
            <person name="Bhatnagar S.K."/>
            <person name="Fontana P."/>
            <person name="Gutin A."/>
            <person name="Van de Peer Y."/>
            <person name="Salamini F."/>
            <person name="Viola R."/>
        </authorList>
    </citation>
    <scope>NUCLEOTIDE SEQUENCE</scope>
</reference>
<evidence type="ECO:0000313" key="1">
    <source>
        <dbReference type="EMBL" id="CAN65901.1"/>
    </source>
</evidence>
<dbReference type="AlphaFoldDB" id="A5BQX6"/>